<keyword evidence="1" id="KW-1133">Transmembrane helix</keyword>
<protein>
    <submittedName>
        <fullName evidence="2">Uncharacterized protein</fullName>
    </submittedName>
</protein>
<reference evidence="2" key="1">
    <citation type="submission" date="2021-01" db="EMBL/GenBank/DDBJ databases">
        <authorList>
            <consortium name="Genoscope - CEA"/>
            <person name="William W."/>
        </authorList>
    </citation>
    <scope>NUCLEOTIDE SEQUENCE</scope>
</reference>
<dbReference type="OrthoDB" id="10344918at2759"/>
<feature type="transmembrane region" description="Helical" evidence="1">
    <location>
        <begin position="12"/>
        <end position="29"/>
    </location>
</feature>
<evidence type="ECO:0000256" key="1">
    <source>
        <dbReference type="SAM" id="Phobius"/>
    </source>
</evidence>
<name>A0A8S1KP10_9CILI</name>
<dbReference type="EMBL" id="CAJJDN010000008">
    <property type="protein sequence ID" value="CAD8054666.1"/>
    <property type="molecule type" value="Genomic_DNA"/>
</dbReference>
<gene>
    <name evidence="2" type="ORF">PSON_ATCC_30995.1.T0080410</name>
</gene>
<keyword evidence="3" id="KW-1185">Reference proteome</keyword>
<proteinExistence type="predicted"/>
<evidence type="ECO:0000313" key="3">
    <source>
        <dbReference type="Proteomes" id="UP000692954"/>
    </source>
</evidence>
<organism evidence="2 3">
    <name type="scientific">Paramecium sonneborni</name>
    <dbReference type="NCBI Taxonomy" id="65129"/>
    <lineage>
        <taxon>Eukaryota</taxon>
        <taxon>Sar</taxon>
        <taxon>Alveolata</taxon>
        <taxon>Ciliophora</taxon>
        <taxon>Intramacronucleata</taxon>
        <taxon>Oligohymenophorea</taxon>
        <taxon>Peniculida</taxon>
        <taxon>Parameciidae</taxon>
        <taxon>Paramecium</taxon>
    </lineage>
</organism>
<accession>A0A8S1KP10</accession>
<comment type="caution">
    <text evidence="2">The sequence shown here is derived from an EMBL/GenBank/DDBJ whole genome shotgun (WGS) entry which is preliminary data.</text>
</comment>
<dbReference type="Proteomes" id="UP000692954">
    <property type="component" value="Unassembled WGS sequence"/>
</dbReference>
<evidence type="ECO:0000313" key="2">
    <source>
        <dbReference type="EMBL" id="CAD8054666.1"/>
    </source>
</evidence>
<keyword evidence="1" id="KW-0472">Membrane</keyword>
<keyword evidence="1" id="KW-0812">Transmembrane</keyword>
<sequence>MTYVKLNPNARILLLNDSLIIICITVNYISNRNLTNTYYGIQVSCQQKIIKQVIHNKIDIIIPDLALPKVGLSIKKDQINTAGIIPTYQKNKDSNPFYFS</sequence>
<dbReference type="AlphaFoldDB" id="A0A8S1KP10"/>